<reference evidence="1 2" key="1">
    <citation type="submission" date="2014-12" db="EMBL/GenBank/DDBJ databases">
        <title>Draft genome sequences of 29 type strains of Enterococci.</title>
        <authorList>
            <person name="Zhong Z."/>
            <person name="Sun Z."/>
            <person name="Liu W."/>
            <person name="Zhang W."/>
            <person name="Zhang H."/>
        </authorList>
    </citation>
    <scope>NUCLEOTIDE SEQUENCE [LARGE SCALE GENOMIC DNA]</scope>
    <source>
        <strain evidence="1 2">DSM 17029</strain>
    </source>
</reference>
<dbReference type="EMBL" id="JXKH01000040">
    <property type="protein sequence ID" value="OJG15183.1"/>
    <property type="molecule type" value="Genomic_DNA"/>
</dbReference>
<protein>
    <submittedName>
        <fullName evidence="1">Uncharacterized protein</fullName>
    </submittedName>
</protein>
<sequence>MVNDNEFVKGLKNQANEQLAKRNLKIDGCFEGDFTTWIGCYAIPENKPTALDPMNEEEAKEQDKHRINGMVQDFSEWYEWEIINGKLENFN</sequence>
<proteinExistence type="predicted"/>
<dbReference type="Proteomes" id="UP000181884">
    <property type="component" value="Unassembled WGS sequence"/>
</dbReference>
<comment type="caution">
    <text evidence="1">The sequence shown here is derived from an EMBL/GenBank/DDBJ whole genome shotgun (WGS) entry which is preliminary data.</text>
</comment>
<evidence type="ECO:0000313" key="1">
    <source>
        <dbReference type="EMBL" id="OJG15183.1"/>
    </source>
</evidence>
<keyword evidence="2" id="KW-1185">Reference proteome</keyword>
<accession>A0A1L8R5Z0</accession>
<name>A0A1L8R5Z0_9ENTE</name>
<dbReference type="AlphaFoldDB" id="A0A1L8R5Z0"/>
<gene>
    <name evidence="1" type="ORF">RU97_GL002041</name>
</gene>
<evidence type="ECO:0000313" key="2">
    <source>
        <dbReference type="Proteomes" id="UP000181884"/>
    </source>
</evidence>
<organism evidence="1 2">
    <name type="scientific">Enterococcus canis</name>
    <dbReference type="NCBI Taxonomy" id="214095"/>
    <lineage>
        <taxon>Bacteria</taxon>
        <taxon>Bacillati</taxon>
        <taxon>Bacillota</taxon>
        <taxon>Bacilli</taxon>
        <taxon>Lactobacillales</taxon>
        <taxon>Enterococcaceae</taxon>
        <taxon>Enterococcus</taxon>
    </lineage>
</organism>
<dbReference type="RefSeq" id="WP_067396464.1">
    <property type="nucleotide sequence ID" value="NZ_JXKH01000040.1"/>
</dbReference>